<organism evidence="2 3">
    <name type="scientific">Thalassiosira oceanica</name>
    <name type="common">Marine diatom</name>
    <dbReference type="NCBI Taxonomy" id="159749"/>
    <lineage>
        <taxon>Eukaryota</taxon>
        <taxon>Sar</taxon>
        <taxon>Stramenopiles</taxon>
        <taxon>Ochrophyta</taxon>
        <taxon>Bacillariophyta</taxon>
        <taxon>Coscinodiscophyceae</taxon>
        <taxon>Thalassiosirophycidae</taxon>
        <taxon>Thalassiosirales</taxon>
        <taxon>Thalassiosiraceae</taxon>
        <taxon>Thalassiosira</taxon>
    </lineage>
</organism>
<sequence>SGDVPAQGEHGSGKPQVRLEERRAPARHEANADRRRERLRGTHHSGGSPETQRRGGVPGGPAGPEHDSRQRTIILPLPHHQTTGPRRTYQTETKRPRYARRSFLDTLIAVNDQVKLIGPSLAKRLAHIPSHHFPAGAKPP</sequence>
<evidence type="ECO:0000313" key="3">
    <source>
        <dbReference type="Proteomes" id="UP000266841"/>
    </source>
</evidence>
<keyword evidence="3" id="KW-1185">Reference proteome</keyword>
<feature type="non-terminal residue" evidence="2">
    <location>
        <position position="1"/>
    </location>
</feature>
<accession>K0R8Y9</accession>
<proteinExistence type="predicted"/>
<feature type="region of interest" description="Disordered" evidence="1">
    <location>
        <begin position="1"/>
        <end position="97"/>
    </location>
</feature>
<protein>
    <submittedName>
        <fullName evidence="2">Uncharacterized protein</fullName>
    </submittedName>
</protein>
<feature type="compositionally biased region" description="Polar residues" evidence="1">
    <location>
        <begin position="80"/>
        <end position="91"/>
    </location>
</feature>
<comment type="caution">
    <text evidence="2">The sequence shown here is derived from an EMBL/GenBank/DDBJ whole genome shotgun (WGS) entry which is preliminary data.</text>
</comment>
<dbReference type="EMBL" id="AGNL01048628">
    <property type="protein sequence ID" value="EJK45286.1"/>
    <property type="molecule type" value="Genomic_DNA"/>
</dbReference>
<reference evidence="2 3" key="1">
    <citation type="journal article" date="2012" name="Genome Biol.">
        <title>Genome and low-iron response of an oceanic diatom adapted to chronic iron limitation.</title>
        <authorList>
            <person name="Lommer M."/>
            <person name="Specht M."/>
            <person name="Roy A.S."/>
            <person name="Kraemer L."/>
            <person name="Andreson R."/>
            <person name="Gutowska M.A."/>
            <person name="Wolf J."/>
            <person name="Bergner S.V."/>
            <person name="Schilhabel M.B."/>
            <person name="Klostermeier U.C."/>
            <person name="Beiko R.G."/>
            <person name="Rosenstiel P."/>
            <person name="Hippler M."/>
            <person name="Laroche J."/>
        </authorList>
    </citation>
    <scope>NUCLEOTIDE SEQUENCE [LARGE SCALE GENOMIC DNA]</scope>
    <source>
        <strain evidence="2 3">CCMP1005</strain>
    </source>
</reference>
<feature type="compositionally biased region" description="Basic and acidic residues" evidence="1">
    <location>
        <begin position="17"/>
        <end position="40"/>
    </location>
</feature>
<dbReference type="Proteomes" id="UP000266841">
    <property type="component" value="Unassembled WGS sequence"/>
</dbReference>
<evidence type="ECO:0000256" key="1">
    <source>
        <dbReference type="SAM" id="MobiDB-lite"/>
    </source>
</evidence>
<dbReference type="AlphaFoldDB" id="K0R8Y9"/>
<evidence type="ECO:0000313" key="2">
    <source>
        <dbReference type="EMBL" id="EJK45286.1"/>
    </source>
</evidence>
<gene>
    <name evidence="2" type="ORF">THAOC_36104</name>
</gene>
<name>K0R8Y9_THAOC</name>